<proteinExistence type="predicted"/>
<organism evidence="1 2">
    <name type="scientific">Segatella copri</name>
    <dbReference type="NCBI Taxonomy" id="165179"/>
    <lineage>
        <taxon>Bacteria</taxon>
        <taxon>Pseudomonadati</taxon>
        <taxon>Bacteroidota</taxon>
        <taxon>Bacteroidia</taxon>
        <taxon>Bacteroidales</taxon>
        <taxon>Prevotellaceae</taxon>
        <taxon>Segatella</taxon>
    </lineage>
</organism>
<gene>
    <name evidence="1" type="ORF">DWX90_12160</name>
</gene>
<sequence>MGIGQASINSLKASVLFLRKSIKSACERTTPWLTVHAYWTMAWAKIIKKENRKIYKERQNAYKEEDQYIIIRWKGGKMKVDAVSQ</sequence>
<dbReference type="AlphaFoldDB" id="A0AA92TKC6"/>
<dbReference type="Proteomes" id="UP000286113">
    <property type="component" value="Unassembled WGS sequence"/>
</dbReference>
<reference evidence="1 2" key="1">
    <citation type="submission" date="2018-08" db="EMBL/GenBank/DDBJ databases">
        <title>A genome reference for cultivated species of the human gut microbiota.</title>
        <authorList>
            <person name="Zou Y."/>
            <person name="Xue W."/>
            <person name="Luo G."/>
        </authorList>
    </citation>
    <scope>NUCLEOTIDE SEQUENCE [LARGE SCALE GENOMIC DNA]</scope>
    <source>
        <strain evidence="1 2">AF22-1</strain>
    </source>
</reference>
<evidence type="ECO:0000313" key="1">
    <source>
        <dbReference type="EMBL" id="RGS45859.1"/>
    </source>
</evidence>
<accession>A0AA92TKC6</accession>
<protein>
    <submittedName>
        <fullName evidence="1">Uncharacterized protein</fullName>
    </submittedName>
</protein>
<evidence type="ECO:0000313" key="2">
    <source>
        <dbReference type="Proteomes" id="UP000286113"/>
    </source>
</evidence>
<dbReference type="EMBL" id="QRVN01000028">
    <property type="protein sequence ID" value="RGS45859.1"/>
    <property type="molecule type" value="Genomic_DNA"/>
</dbReference>
<comment type="caution">
    <text evidence="1">The sequence shown here is derived from an EMBL/GenBank/DDBJ whole genome shotgun (WGS) entry which is preliminary data.</text>
</comment>
<name>A0AA92TKC6_9BACT</name>